<protein>
    <submittedName>
        <fullName evidence="7">NAD(P)/FAD-dependent oxidoreductase</fullName>
    </submittedName>
</protein>
<keyword evidence="5" id="KW-0520">NAD</keyword>
<dbReference type="InterPro" id="IPR002937">
    <property type="entry name" value="Amino_oxidase"/>
</dbReference>
<keyword evidence="2" id="KW-0732">Signal</keyword>
<organism evidence="7 8">
    <name type="scientific">Halioglobus maricola</name>
    <dbReference type="NCBI Taxonomy" id="2601894"/>
    <lineage>
        <taxon>Bacteria</taxon>
        <taxon>Pseudomonadati</taxon>
        <taxon>Pseudomonadota</taxon>
        <taxon>Gammaproteobacteria</taxon>
        <taxon>Cellvibrionales</taxon>
        <taxon>Halieaceae</taxon>
        <taxon>Halioglobus</taxon>
    </lineage>
</organism>
<keyword evidence="4" id="KW-0521">NADP</keyword>
<keyword evidence="8" id="KW-1185">Reference proteome</keyword>
<evidence type="ECO:0000256" key="5">
    <source>
        <dbReference type="ARBA" id="ARBA00023027"/>
    </source>
</evidence>
<evidence type="ECO:0000259" key="6">
    <source>
        <dbReference type="Pfam" id="PF01593"/>
    </source>
</evidence>
<dbReference type="PANTHER" id="PTHR46091">
    <property type="entry name" value="BLR7054 PROTEIN"/>
    <property type="match status" value="1"/>
</dbReference>
<evidence type="ECO:0000256" key="1">
    <source>
        <dbReference type="ARBA" id="ARBA00022630"/>
    </source>
</evidence>
<dbReference type="PANTHER" id="PTHR46091:SF3">
    <property type="entry name" value="AMINE OXIDASE DOMAIN-CONTAINING PROTEIN"/>
    <property type="match status" value="1"/>
</dbReference>
<feature type="domain" description="Amine oxidase" evidence="6">
    <location>
        <begin position="14"/>
        <end position="494"/>
    </location>
</feature>
<dbReference type="Gene3D" id="3.50.50.60">
    <property type="entry name" value="FAD/NAD(P)-binding domain"/>
    <property type="match status" value="2"/>
</dbReference>
<dbReference type="InterPro" id="IPR036188">
    <property type="entry name" value="FAD/NAD-bd_sf"/>
</dbReference>
<dbReference type="Proteomes" id="UP000326287">
    <property type="component" value="Chromosome"/>
</dbReference>
<evidence type="ECO:0000256" key="3">
    <source>
        <dbReference type="ARBA" id="ARBA00022827"/>
    </source>
</evidence>
<dbReference type="OrthoDB" id="9774675at2"/>
<proteinExistence type="predicted"/>
<reference evidence="7 8" key="1">
    <citation type="submission" date="2019-02" db="EMBL/GenBank/DDBJ databases">
        <authorList>
            <person name="Li S.-H."/>
        </authorList>
    </citation>
    <scope>NUCLEOTIDE SEQUENCE [LARGE SCALE GENOMIC DNA]</scope>
    <source>
        <strain evidence="7 8">IMCC14385</strain>
    </source>
</reference>
<accession>A0A5P9NL01</accession>
<dbReference type="SUPFAM" id="SSF51905">
    <property type="entry name" value="FAD/NAD(P)-binding domain"/>
    <property type="match status" value="1"/>
</dbReference>
<dbReference type="EMBL" id="CP036422">
    <property type="protein sequence ID" value="QFU76289.1"/>
    <property type="molecule type" value="Genomic_DNA"/>
</dbReference>
<evidence type="ECO:0000313" key="7">
    <source>
        <dbReference type="EMBL" id="QFU76289.1"/>
    </source>
</evidence>
<dbReference type="InterPro" id="IPR052206">
    <property type="entry name" value="Retinol_saturase"/>
</dbReference>
<dbReference type="KEGG" id="halc:EY643_11800"/>
<evidence type="ECO:0000256" key="4">
    <source>
        <dbReference type="ARBA" id="ARBA00022857"/>
    </source>
</evidence>
<dbReference type="RefSeq" id="WP_152662395.1">
    <property type="nucleotide sequence ID" value="NZ_CP036422.1"/>
</dbReference>
<dbReference type="AlphaFoldDB" id="A0A5P9NL01"/>
<dbReference type="GO" id="GO:0016491">
    <property type="term" value="F:oxidoreductase activity"/>
    <property type="evidence" value="ECO:0007669"/>
    <property type="project" value="InterPro"/>
</dbReference>
<evidence type="ECO:0000256" key="2">
    <source>
        <dbReference type="ARBA" id="ARBA00022729"/>
    </source>
</evidence>
<keyword evidence="1" id="KW-0285">Flavoprotein</keyword>
<sequence>MTDYDAIVIGAGNAGLTAATALQLGGARTLLLERHNIPGGCATSFVRGNFEFEVALHQLSGMGTEEQPFVLRQLFDRLGVMDRIEVVIEHELYRTILPGEFDITLPADWVSLQDTLTQAYPSEETNIQRFMTLCETLTLETFMSLPRALRAENAELLDNTCANYKEYGLRPTRDVLDEFFDDPDLKSIIASYWCYLGMPPSVLPFSDMAMLLYAYAAFKPTHVKGGSQAISSAMLESFLEAGGQVQFNTGAAKIVTSNGQAAGVTTEHGETYSCEAVVSNASALHTFNELLDTGPPAQASDDFKTRRIGPSAFVLYLGLDCSPEDLGIDCATNFMISHRDEDFAFAATRNIEPAGALMLTCYNLTDASFAPPGKTVISLLCLQYGEPWEKLAAAEYNSAKYEMSNHLIDAAEKTFPGIREHIEEVEAASPLTMMRYLNTPGGAIYGFDQNAQDSGMFRQRLDAVDGLYLAGSWSDMGGFQPTYMAGESTAKAVLKRLAETHQKQEQTANA</sequence>
<dbReference type="Pfam" id="PF01593">
    <property type="entry name" value="Amino_oxidase"/>
    <property type="match status" value="1"/>
</dbReference>
<keyword evidence="3" id="KW-0274">FAD</keyword>
<evidence type="ECO:0000313" key="8">
    <source>
        <dbReference type="Proteomes" id="UP000326287"/>
    </source>
</evidence>
<name>A0A5P9NL01_9GAMM</name>
<gene>
    <name evidence="7" type="ORF">EY643_11800</name>
</gene>